<dbReference type="InterPro" id="IPR038883">
    <property type="entry name" value="AN11006-like"/>
</dbReference>
<evidence type="ECO:0000313" key="2">
    <source>
        <dbReference type="Proteomes" id="UP000070700"/>
    </source>
</evidence>
<keyword evidence="2" id="KW-1185">Reference proteome</keyword>
<dbReference type="GeneID" id="28817122"/>
<dbReference type="RefSeq" id="XP_018075284.1">
    <property type="nucleotide sequence ID" value="XM_018207396.1"/>
</dbReference>
<sequence length="218" mass="24874">MHLIQTKGRFNFMELPAELRLKIYELLLICNDDVELPCDGLGDRERQIRLIRGVPLYPCPRPAVAIMQTCRLANEEGVPILWGKNTFAICLPVDLMEPFFLHRLRWSTIQHMASLTFTSNTTPLPESFSSHLKRNYIRPHFACSGLDILARYSPTDFLYSPYGPDVCMSLSIRNWVSTNVTRAELNAIQQELEAMMANDPPFTTFQNAPDHTDADAQT</sequence>
<dbReference type="AlphaFoldDB" id="A0A194XLG9"/>
<dbReference type="InParanoid" id="A0A194XLG9"/>
<gene>
    <name evidence="1" type="ORF">LY89DRAFT_419534</name>
</gene>
<dbReference type="KEGG" id="psco:LY89DRAFT_419534"/>
<name>A0A194XLG9_MOLSC</name>
<dbReference type="PANTHER" id="PTHR42085:SF2">
    <property type="entry name" value="F-BOX DOMAIN-CONTAINING PROTEIN"/>
    <property type="match status" value="1"/>
</dbReference>
<dbReference type="Proteomes" id="UP000070700">
    <property type="component" value="Unassembled WGS sequence"/>
</dbReference>
<reference evidence="1 2" key="1">
    <citation type="submission" date="2015-10" db="EMBL/GenBank/DDBJ databases">
        <title>Full genome of DAOMC 229536 Phialocephala scopiformis, a fungal endophyte of spruce producing the potent anti-insectan compound rugulosin.</title>
        <authorList>
            <consortium name="DOE Joint Genome Institute"/>
            <person name="Walker A.K."/>
            <person name="Frasz S.L."/>
            <person name="Seifert K.A."/>
            <person name="Miller J.D."/>
            <person name="Mondo S.J."/>
            <person name="Labutti K."/>
            <person name="Lipzen A."/>
            <person name="Dockter R."/>
            <person name="Kennedy M."/>
            <person name="Grigoriev I.V."/>
            <person name="Spatafora J.W."/>
        </authorList>
    </citation>
    <scope>NUCLEOTIDE SEQUENCE [LARGE SCALE GENOMIC DNA]</scope>
    <source>
        <strain evidence="1 2">CBS 120377</strain>
    </source>
</reference>
<dbReference type="OrthoDB" id="2951834at2759"/>
<organism evidence="1 2">
    <name type="scientific">Mollisia scopiformis</name>
    <name type="common">Conifer needle endophyte fungus</name>
    <name type="synonym">Phialocephala scopiformis</name>
    <dbReference type="NCBI Taxonomy" id="149040"/>
    <lineage>
        <taxon>Eukaryota</taxon>
        <taxon>Fungi</taxon>
        <taxon>Dikarya</taxon>
        <taxon>Ascomycota</taxon>
        <taxon>Pezizomycotina</taxon>
        <taxon>Leotiomycetes</taxon>
        <taxon>Helotiales</taxon>
        <taxon>Mollisiaceae</taxon>
        <taxon>Mollisia</taxon>
    </lineage>
</organism>
<protein>
    <submittedName>
        <fullName evidence="1">Uncharacterized protein</fullName>
    </submittedName>
</protein>
<proteinExistence type="predicted"/>
<accession>A0A194XLG9</accession>
<dbReference type="EMBL" id="KQ947408">
    <property type="protein sequence ID" value="KUJ20929.1"/>
    <property type="molecule type" value="Genomic_DNA"/>
</dbReference>
<evidence type="ECO:0000313" key="1">
    <source>
        <dbReference type="EMBL" id="KUJ20929.1"/>
    </source>
</evidence>
<dbReference type="PANTHER" id="PTHR42085">
    <property type="entry name" value="F-BOX DOMAIN-CONTAINING PROTEIN"/>
    <property type="match status" value="1"/>
</dbReference>